<dbReference type="GO" id="GO:0006508">
    <property type="term" value="P:proteolysis"/>
    <property type="evidence" value="ECO:0007669"/>
    <property type="project" value="InterPro"/>
</dbReference>
<evidence type="ECO:0000256" key="2">
    <source>
        <dbReference type="SAM" id="MobiDB-lite"/>
    </source>
</evidence>
<dbReference type="Proteomes" id="UP000234271">
    <property type="component" value="Chromosome"/>
</dbReference>
<dbReference type="SMART" id="SM00645">
    <property type="entry name" value="Pept_C1"/>
    <property type="match status" value="1"/>
</dbReference>
<reference evidence="5" key="1">
    <citation type="submission" date="2016-12" db="EMBL/GenBank/DDBJ databases">
        <title>Complete Genome Sequence of Beggiatoa leptomitiformis D-401.</title>
        <authorList>
            <person name="Fomenkov A."/>
            <person name="Vincze T."/>
            <person name="Grabovich M."/>
            <person name="Anton B.P."/>
            <person name="Dubinina G."/>
            <person name="Orlova M."/>
            <person name="Belousova E."/>
            <person name="Roberts R.J."/>
        </authorList>
    </citation>
    <scope>NUCLEOTIDE SEQUENCE [LARGE SCALE GENOMIC DNA]</scope>
    <source>
        <strain evidence="5">D-401</strain>
    </source>
</reference>
<dbReference type="RefSeq" id="WP_062149113.1">
    <property type="nucleotide sequence ID" value="NZ_CP012373.2"/>
</dbReference>
<gene>
    <name evidence="4" type="ORF">BLE401_02495</name>
</gene>
<dbReference type="CDD" id="cd07177">
    <property type="entry name" value="terB_like"/>
    <property type="match status" value="1"/>
</dbReference>
<feature type="domain" description="Peptidase C1A papain C-terminal" evidence="3">
    <location>
        <begin position="40"/>
        <end position="251"/>
    </location>
</feature>
<keyword evidence="5" id="KW-1185">Reference proteome</keyword>
<dbReference type="SUPFAM" id="SSF54001">
    <property type="entry name" value="Cysteine proteinases"/>
    <property type="match status" value="1"/>
</dbReference>
<dbReference type="OrthoDB" id="1491023at2"/>
<dbReference type="EMBL" id="CP018889">
    <property type="protein sequence ID" value="AUI67675.1"/>
    <property type="molecule type" value="Genomic_DNA"/>
</dbReference>
<accession>A0A2N9YB26</accession>
<dbReference type="AlphaFoldDB" id="A0A2N9YB26"/>
<dbReference type="InterPro" id="IPR000668">
    <property type="entry name" value="Peptidase_C1A_C"/>
</dbReference>
<dbReference type="Pfam" id="PF00112">
    <property type="entry name" value="Peptidase_C1"/>
    <property type="match status" value="1"/>
</dbReference>
<dbReference type="GO" id="GO:0008234">
    <property type="term" value="F:cysteine-type peptidase activity"/>
    <property type="evidence" value="ECO:0007669"/>
    <property type="project" value="InterPro"/>
</dbReference>
<dbReference type="InterPro" id="IPR029024">
    <property type="entry name" value="TerB-like"/>
</dbReference>
<dbReference type="Gene3D" id="3.90.70.10">
    <property type="entry name" value="Cysteine proteinases"/>
    <property type="match status" value="1"/>
</dbReference>
<feature type="compositionally biased region" description="Acidic residues" evidence="2">
    <location>
        <begin position="418"/>
        <end position="446"/>
    </location>
</feature>
<dbReference type="PANTHER" id="PTHR12411">
    <property type="entry name" value="CYSTEINE PROTEASE FAMILY C1-RELATED"/>
    <property type="match status" value="1"/>
</dbReference>
<name>A0A2N9YB26_9GAMM</name>
<evidence type="ECO:0000313" key="5">
    <source>
        <dbReference type="Proteomes" id="UP000234271"/>
    </source>
</evidence>
<evidence type="ECO:0000313" key="4">
    <source>
        <dbReference type="EMBL" id="AUI67675.1"/>
    </source>
</evidence>
<organism evidence="4 5">
    <name type="scientific">Beggiatoa leptomitoformis</name>
    <dbReference type="NCBI Taxonomy" id="288004"/>
    <lineage>
        <taxon>Bacteria</taxon>
        <taxon>Pseudomonadati</taxon>
        <taxon>Pseudomonadota</taxon>
        <taxon>Gammaproteobacteria</taxon>
        <taxon>Thiotrichales</taxon>
        <taxon>Thiotrichaceae</taxon>
        <taxon>Beggiatoa</taxon>
    </lineage>
</organism>
<dbReference type="CDD" id="cd02619">
    <property type="entry name" value="Peptidase_C1"/>
    <property type="match status" value="1"/>
</dbReference>
<dbReference type="SUPFAM" id="SSF158682">
    <property type="entry name" value="TerB-like"/>
    <property type="match status" value="1"/>
</dbReference>
<evidence type="ECO:0000256" key="1">
    <source>
        <dbReference type="ARBA" id="ARBA00008455"/>
    </source>
</evidence>
<comment type="similarity">
    <text evidence="1">Belongs to the peptidase C1 family.</text>
</comment>
<proteinExistence type="inferred from homology"/>
<dbReference type="InterPro" id="IPR013128">
    <property type="entry name" value="Peptidase_C1A"/>
</dbReference>
<dbReference type="InterPro" id="IPR038765">
    <property type="entry name" value="Papain-like_cys_pep_sf"/>
</dbReference>
<protein>
    <submittedName>
        <fullName evidence="4">Peptidase C1</fullName>
    </submittedName>
</protein>
<sequence>MSHIKITRADGTERQLSGYHYAKPDAQAKPFASQLGKKKLPAKVDLRPYMTEVEDQENTSSCVANAVAGAYEYLAKRHLGEDSYNVSRLFIYYNARSYRSWEEKDSGSFISDAIEGLREYGACSEETWVFDVKAVTSEPDEESYNEAAQFLVESVELVPVDLTAWKSALAEGHPIIFGISLFKSFDSQRKKGLVPMPSPQETARASHGGHAMLCVGYSDNDQMFIVRNSWGADWGDNGYCYIPYRYLVNPEFNSGDCWIIKQLDNFEIDEESWSDDDESVLGDWETEFAEMSDEDYQEMLEAMGDYPLELRLAMIIMSAAGADDDVSDEEIDEITTYMDTLLELLGVKMKTARLLRNALKQLDDEELLEESIDLLGEYLSGELLARIIQDIETLIGVDDMSEEEEEFLNELISRWQIEDNEEESEDDDEDYEEDEDEEEEEEEEEEPTPKKRR</sequence>
<feature type="region of interest" description="Disordered" evidence="2">
    <location>
        <begin position="413"/>
        <end position="453"/>
    </location>
</feature>
<evidence type="ECO:0000259" key="3">
    <source>
        <dbReference type="SMART" id="SM00645"/>
    </source>
</evidence>